<sequence>MNLLASIFFTDCVRRVWAGRTVGRQLDLGEPACHVILCTPTARTVIVVHPNRLFASCGCRHTLISGLLYSRITRTHSTPSPLPLVDCVRRHRNQSL</sequence>
<keyword evidence="2" id="KW-1185">Reference proteome</keyword>
<proteinExistence type="predicted"/>
<protein>
    <submittedName>
        <fullName evidence="1">Uncharacterized protein</fullName>
    </submittedName>
</protein>
<dbReference type="Proteomes" id="UP000054047">
    <property type="component" value="Unassembled WGS sequence"/>
</dbReference>
<reference evidence="1 2" key="1">
    <citation type="submission" date="2013-12" db="EMBL/GenBank/DDBJ databases">
        <title>Draft genome of the parsitic nematode Ancylostoma duodenale.</title>
        <authorList>
            <person name="Mitreva M."/>
        </authorList>
    </citation>
    <scope>NUCLEOTIDE SEQUENCE [LARGE SCALE GENOMIC DNA]</scope>
    <source>
        <strain evidence="1 2">Zhejiang</strain>
    </source>
</reference>
<name>A0A0C2DZH1_9BILA</name>
<gene>
    <name evidence="1" type="ORF">ANCDUO_01230</name>
</gene>
<evidence type="ECO:0000313" key="2">
    <source>
        <dbReference type="Proteomes" id="UP000054047"/>
    </source>
</evidence>
<evidence type="ECO:0000313" key="1">
    <source>
        <dbReference type="EMBL" id="KIH68427.1"/>
    </source>
</evidence>
<accession>A0A0C2DZH1</accession>
<dbReference type="EMBL" id="KN726379">
    <property type="protein sequence ID" value="KIH68427.1"/>
    <property type="molecule type" value="Genomic_DNA"/>
</dbReference>
<organism evidence="1 2">
    <name type="scientific">Ancylostoma duodenale</name>
    <dbReference type="NCBI Taxonomy" id="51022"/>
    <lineage>
        <taxon>Eukaryota</taxon>
        <taxon>Metazoa</taxon>
        <taxon>Ecdysozoa</taxon>
        <taxon>Nematoda</taxon>
        <taxon>Chromadorea</taxon>
        <taxon>Rhabditida</taxon>
        <taxon>Rhabditina</taxon>
        <taxon>Rhabditomorpha</taxon>
        <taxon>Strongyloidea</taxon>
        <taxon>Ancylostomatidae</taxon>
        <taxon>Ancylostomatinae</taxon>
        <taxon>Ancylostoma</taxon>
    </lineage>
</organism>
<dbReference type="AlphaFoldDB" id="A0A0C2DZH1"/>